<dbReference type="EC" id="1.11.1.15" evidence="2"/>
<dbReference type="AlphaFoldDB" id="A0A375I5Y0"/>
<protein>
    <submittedName>
        <fullName evidence="2">Peroxiredoxin</fullName>
        <ecNumber evidence="2">1.11.1.15</ecNumber>
    </submittedName>
</protein>
<feature type="domain" description="Carboxymuconolactone decarboxylase-like" evidence="1">
    <location>
        <begin position="167"/>
        <end position="251"/>
    </location>
</feature>
<dbReference type="PANTHER" id="PTHR33570:SF2">
    <property type="entry name" value="CARBOXYMUCONOLACTONE DECARBOXYLASE-LIKE DOMAIN-CONTAINING PROTEIN"/>
    <property type="match status" value="1"/>
</dbReference>
<feature type="domain" description="Carboxymuconolactone decarboxylase-like" evidence="1">
    <location>
        <begin position="31"/>
        <end position="114"/>
    </location>
</feature>
<keyword evidence="2" id="KW-0560">Oxidoreductase</keyword>
<organism evidence="2 3">
    <name type="scientific">Propionibacterium ruminifibrarum</name>
    <dbReference type="NCBI Taxonomy" id="1962131"/>
    <lineage>
        <taxon>Bacteria</taxon>
        <taxon>Bacillati</taxon>
        <taxon>Actinomycetota</taxon>
        <taxon>Actinomycetes</taxon>
        <taxon>Propionibacteriales</taxon>
        <taxon>Propionibacteriaceae</taxon>
        <taxon>Propionibacterium</taxon>
    </lineage>
</organism>
<keyword evidence="3" id="KW-1185">Reference proteome</keyword>
<dbReference type="Proteomes" id="UP000265962">
    <property type="component" value="Unassembled WGS sequence"/>
</dbReference>
<proteinExistence type="predicted"/>
<dbReference type="GO" id="GO:0051920">
    <property type="term" value="F:peroxiredoxin activity"/>
    <property type="evidence" value="ECO:0007669"/>
    <property type="project" value="InterPro"/>
</dbReference>
<reference evidence="3" key="1">
    <citation type="submission" date="2018-02" db="EMBL/GenBank/DDBJ databases">
        <authorList>
            <person name="Hornung B."/>
        </authorList>
    </citation>
    <scope>NUCLEOTIDE SEQUENCE [LARGE SCALE GENOMIC DNA]</scope>
</reference>
<evidence type="ECO:0000259" key="1">
    <source>
        <dbReference type="Pfam" id="PF02627"/>
    </source>
</evidence>
<dbReference type="PANTHER" id="PTHR33570">
    <property type="entry name" value="4-CARBOXYMUCONOLACTONE DECARBOXYLASE FAMILY PROTEIN"/>
    <property type="match status" value="1"/>
</dbReference>
<gene>
    <name evidence="2" type="ORF">PROPJV5_1860</name>
</gene>
<dbReference type="InterPro" id="IPR003779">
    <property type="entry name" value="CMD-like"/>
</dbReference>
<dbReference type="InterPro" id="IPR052512">
    <property type="entry name" value="4CMD/NDH-1_regulator"/>
</dbReference>
<name>A0A375I5Y0_9ACTN</name>
<dbReference type="SUPFAM" id="SSF69118">
    <property type="entry name" value="AhpD-like"/>
    <property type="match status" value="1"/>
</dbReference>
<dbReference type="InterPro" id="IPR029032">
    <property type="entry name" value="AhpD-like"/>
</dbReference>
<dbReference type="Gene3D" id="1.20.1290.10">
    <property type="entry name" value="AhpD-like"/>
    <property type="match status" value="1"/>
</dbReference>
<sequence>MVYQTRLTADAQAFHERMFPGYESDFLRTDPEFIERFDNFAFDEVVDAVQLDEVTRYLGWLATLLGCQGIDEYRAIAPAALRNGITPVQLKEIVYQAVAYLGIGRVFPFLKATNEILEAAGVELPLEPQAGTTPDLDSRLAGGERAQVDIFGEGMRGYKDKGNPDYPKINEWLVGNCFGDWYTRGGLDLKQRELVTFCVIVAQGGADAQARGHAAGNLSVGNSRGLLIRVIESNLPFIGYPRTLNALAALDAVSGSQAQEQS</sequence>
<accession>A0A375I5Y0</accession>
<evidence type="ECO:0000313" key="2">
    <source>
        <dbReference type="EMBL" id="SPF68885.1"/>
    </source>
</evidence>
<dbReference type="EMBL" id="OMOH01000007">
    <property type="protein sequence ID" value="SPF68885.1"/>
    <property type="molecule type" value="Genomic_DNA"/>
</dbReference>
<dbReference type="Pfam" id="PF02627">
    <property type="entry name" value="CMD"/>
    <property type="match status" value="2"/>
</dbReference>
<keyword evidence="2" id="KW-0575">Peroxidase</keyword>
<evidence type="ECO:0000313" key="3">
    <source>
        <dbReference type="Proteomes" id="UP000265962"/>
    </source>
</evidence>
<dbReference type="RefSeq" id="WP_220474397.1">
    <property type="nucleotide sequence ID" value="NZ_OMOH01000007.1"/>
</dbReference>